<evidence type="ECO:0000313" key="4">
    <source>
        <dbReference type="EMBL" id="MBW80350.1"/>
    </source>
</evidence>
<dbReference type="SUPFAM" id="SSF46689">
    <property type="entry name" value="Homeodomain-like"/>
    <property type="match status" value="1"/>
</dbReference>
<dbReference type="InterPro" id="IPR036388">
    <property type="entry name" value="WH-like_DNA-bd_sf"/>
</dbReference>
<dbReference type="InterPro" id="IPR055247">
    <property type="entry name" value="InsJ-like_HTH"/>
</dbReference>
<proteinExistence type="predicted"/>
<dbReference type="Pfam" id="PF13518">
    <property type="entry name" value="HTH_28"/>
    <property type="match status" value="1"/>
</dbReference>
<dbReference type="InterPro" id="IPR047655">
    <property type="entry name" value="Transpos_IS630-like"/>
</dbReference>
<dbReference type="PANTHER" id="PTHR23022:SF135">
    <property type="entry name" value="SI:DKEY-77F5.3"/>
    <property type="match status" value="1"/>
</dbReference>
<evidence type="ECO:0000259" key="2">
    <source>
        <dbReference type="Pfam" id="PF01498"/>
    </source>
</evidence>
<dbReference type="InterPro" id="IPR009057">
    <property type="entry name" value="Homeodomain-like_sf"/>
</dbReference>
<dbReference type="EMBL" id="GGFL01016172">
    <property type="protein sequence ID" value="MBW80350.1"/>
    <property type="molecule type" value="Transcribed_RNA"/>
</dbReference>
<evidence type="ECO:0000259" key="3">
    <source>
        <dbReference type="Pfam" id="PF13518"/>
    </source>
</evidence>
<dbReference type="Gene3D" id="1.10.10.10">
    <property type="entry name" value="Winged helix-like DNA-binding domain superfamily/Winged helix DNA-binding domain"/>
    <property type="match status" value="1"/>
</dbReference>
<dbReference type="InterPro" id="IPR052338">
    <property type="entry name" value="Transposase_5"/>
</dbReference>
<reference evidence="4" key="1">
    <citation type="submission" date="2018-01" db="EMBL/GenBank/DDBJ databases">
        <title>An insight into the sialome of Amazonian anophelines.</title>
        <authorList>
            <person name="Ribeiro J.M."/>
            <person name="Scarpassa V."/>
            <person name="Calvo E."/>
        </authorList>
    </citation>
    <scope>NUCLEOTIDE SEQUENCE</scope>
</reference>
<name>A0A2M4DS04_ANODA</name>
<sequence length="341" mass="39376">MVRTELPLTKRQDIIRLHGAQGKSYTEIAHLTNVNRNTVARVIQRFKYEGRVSNLPRNGRPSVCTDRMRRAIKRIVDAEPEISAQSVATLVKERHGISITGETARNVIKKFGYKAYNRRKKPQISPVNRKRRLEFAKQYLNYPPEFWKNVLFTDESKFNIFGWDGRIKVWRPPGEGLNPKYTAKTVKHNGGGVLVWGCMAASGVGNLQVINGIMDQYVYINILKQNLGPSVEKLGISRDYWFQQDNDPKHTACNTRLYLFYNTPHQLKSPPQSPDLNPIEHAWDLLERKIRQTRITSRLDLENKLKEAWATISADFTQNLVNLMPRRLAEVIKMKGYGARY</sequence>
<dbReference type="GO" id="GO:0006313">
    <property type="term" value="P:DNA transposition"/>
    <property type="evidence" value="ECO:0007669"/>
    <property type="project" value="InterPro"/>
</dbReference>
<dbReference type="Pfam" id="PF01498">
    <property type="entry name" value="HTH_Tnp_Tc3_2"/>
    <property type="match status" value="1"/>
</dbReference>
<organism evidence="4">
    <name type="scientific">Anopheles darlingi</name>
    <name type="common">Mosquito</name>
    <dbReference type="NCBI Taxonomy" id="43151"/>
    <lineage>
        <taxon>Eukaryota</taxon>
        <taxon>Metazoa</taxon>
        <taxon>Ecdysozoa</taxon>
        <taxon>Arthropoda</taxon>
        <taxon>Hexapoda</taxon>
        <taxon>Insecta</taxon>
        <taxon>Pterygota</taxon>
        <taxon>Neoptera</taxon>
        <taxon>Endopterygota</taxon>
        <taxon>Diptera</taxon>
        <taxon>Nematocera</taxon>
        <taxon>Culicoidea</taxon>
        <taxon>Culicidae</taxon>
        <taxon>Anophelinae</taxon>
        <taxon>Anopheles</taxon>
    </lineage>
</organism>
<dbReference type="GO" id="GO:0005634">
    <property type="term" value="C:nucleus"/>
    <property type="evidence" value="ECO:0007669"/>
    <property type="project" value="UniProtKB-SubCell"/>
</dbReference>
<dbReference type="GO" id="GO:0003677">
    <property type="term" value="F:DNA binding"/>
    <property type="evidence" value="ECO:0007669"/>
    <property type="project" value="InterPro"/>
</dbReference>
<dbReference type="GO" id="GO:0015074">
    <property type="term" value="P:DNA integration"/>
    <property type="evidence" value="ECO:0007669"/>
    <property type="project" value="InterPro"/>
</dbReference>
<dbReference type="Gene3D" id="3.30.420.10">
    <property type="entry name" value="Ribonuclease H-like superfamily/Ribonuclease H"/>
    <property type="match status" value="1"/>
</dbReference>
<dbReference type="NCBIfam" id="NF033545">
    <property type="entry name" value="transpos_IS630"/>
    <property type="match status" value="1"/>
</dbReference>
<evidence type="ECO:0000256" key="1">
    <source>
        <dbReference type="ARBA" id="ARBA00004123"/>
    </source>
</evidence>
<dbReference type="InterPro" id="IPR002492">
    <property type="entry name" value="Transposase_Tc1-like"/>
</dbReference>
<feature type="domain" description="Insertion element IS150 protein InsJ-like helix-turn-helix" evidence="3">
    <location>
        <begin position="11"/>
        <end position="61"/>
    </location>
</feature>
<protein>
    <submittedName>
        <fullName evidence="4">Putative transposase</fullName>
    </submittedName>
</protein>
<dbReference type="InterPro" id="IPR036397">
    <property type="entry name" value="RNaseH_sf"/>
</dbReference>
<comment type="subcellular location">
    <subcellularLocation>
        <location evidence="1">Nucleus</location>
    </subcellularLocation>
</comment>
<dbReference type="AlphaFoldDB" id="A0A2M4DS04"/>
<feature type="domain" description="Transposase Tc1-like" evidence="2">
    <location>
        <begin position="69"/>
        <end position="141"/>
    </location>
</feature>
<dbReference type="PANTHER" id="PTHR23022">
    <property type="entry name" value="TRANSPOSABLE ELEMENT-RELATED"/>
    <property type="match status" value="1"/>
</dbReference>
<accession>A0A2M4DS04</accession>